<sequence length="389" mass="43052">MKKWILIMLVISTLFPTSAFAEEVMQESRIMLEARTGTVLMEQAADVQRQPASMTKMMTMLLIIEAIENHSLDWEDSVTISENAASMGGSQIFLEAGEQMTVKDLMKGIAIASGNDATVAMAEKLAGSEEAFVTMMNERAKELGAVSTVFKNTNGLPEEGHVSTARDMAIIGQELVKHEEILDFTSTYEDYLRTETDKPFWLVNTNKLIRTYPGVDGLKTGFTREAKYGITVSALRDNMRLITVVMGAESAKERNKQIASMLDTGFDTYTVEPYLEAAEHVSDMYISRGAKQVIAATAQDSLAEVRKKSEEFEEATAVVELDQVSAPIAKGQTIGLMQLKRGEEVIASTPLISNEEVEEASFWQFFTRSFSMLTKGNVETSKQTTSFDE</sequence>
<feature type="chain" id="PRO_5032386318" description="serine-type D-Ala-D-Ala carboxypeptidase" evidence="16">
    <location>
        <begin position="22"/>
        <end position="389"/>
    </location>
</feature>
<keyword evidence="5 18" id="KW-0121">Carboxypeptidase</keyword>
<keyword evidence="6" id="KW-0645">Protease</keyword>
<organism evidence="18 19">
    <name type="scientific">Paenalkalicoccus suaedae</name>
    <dbReference type="NCBI Taxonomy" id="2592382"/>
    <lineage>
        <taxon>Bacteria</taxon>
        <taxon>Bacillati</taxon>
        <taxon>Bacillota</taxon>
        <taxon>Bacilli</taxon>
        <taxon>Bacillales</taxon>
        <taxon>Bacillaceae</taxon>
        <taxon>Paenalkalicoccus</taxon>
    </lineage>
</organism>
<evidence type="ECO:0000256" key="8">
    <source>
        <dbReference type="ARBA" id="ARBA00022801"/>
    </source>
</evidence>
<keyword evidence="9" id="KW-0133">Cell shape</keyword>
<gene>
    <name evidence="18" type="ORF">FLK61_30385</name>
</gene>
<evidence type="ECO:0000256" key="4">
    <source>
        <dbReference type="ARBA" id="ARBA00012448"/>
    </source>
</evidence>
<keyword evidence="7 16" id="KW-0732">Signal</keyword>
<dbReference type="Pfam" id="PF00768">
    <property type="entry name" value="Peptidase_S11"/>
    <property type="match status" value="1"/>
</dbReference>
<dbReference type="InterPro" id="IPR001967">
    <property type="entry name" value="Peptidase_S11_N"/>
</dbReference>
<keyword evidence="19" id="KW-1185">Reference proteome</keyword>
<feature type="active site" evidence="13">
    <location>
        <position position="113"/>
    </location>
</feature>
<dbReference type="InterPro" id="IPR012907">
    <property type="entry name" value="Peptidase_S11_C"/>
</dbReference>
<dbReference type="UniPathway" id="UPA00219"/>
<dbReference type="AlphaFoldDB" id="A0A859FDV8"/>
<dbReference type="SMART" id="SM00936">
    <property type="entry name" value="PBP5_C"/>
    <property type="match status" value="1"/>
</dbReference>
<feature type="signal peptide" evidence="16">
    <location>
        <begin position="1"/>
        <end position="21"/>
    </location>
</feature>
<evidence type="ECO:0000256" key="14">
    <source>
        <dbReference type="PIRSR" id="PIRSR618044-2"/>
    </source>
</evidence>
<evidence type="ECO:0000256" key="5">
    <source>
        <dbReference type="ARBA" id="ARBA00022645"/>
    </source>
</evidence>
<evidence type="ECO:0000313" key="18">
    <source>
        <dbReference type="EMBL" id="QKS71028.1"/>
    </source>
</evidence>
<evidence type="ECO:0000256" key="11">
    <source>
        <dbReference type="ARBA" id="ARBA00023316"/>
    </source>
</evidence>
<evidence type="ECO:0000256" key="13">
    <source>
        <dbReference type="PIRSR" id="PIRSR618044-1"/>
    </source>
</evidence>
<dbReference type="SUPFAM" id="SSF69189">
    <property type="entry name" value="Penicillin-binding protein associated domain"/>
    <property type="match status" value="1"/>
</dbReference>
<evidence type="ECO:0000256" key="6">
    <source>
        <dbReference type="ARBA" id="ARBA00022670"/>
    </source>
</evidence>
<dbReference type="PRINTS" id="PR00725">
    <property type="entry name" value="DADACBPTASE1"/>
</dbReference>
<evidence type="ECO:0000256" key="1">
    <source>
        <dbReference type="ARBA" id="ARBA00003217"/>
    </source>
</evidence>
<dbReference type="InterPro" id="IPR018044">
    <property type="entry name" value="Peptidase_S11"/>
</dbReference>
<feature type="binding site" evidence="14">
    <location>
        <position position="219"/>
    </location>
    <ligand>
        <name>substrate</name>
    </ligand>
</feature>
<dbReference type="GO" id="GO:0009252">
    <property type="term" value="P:peptidoglycan biosynthetic process"/>
    <property type="evidence" value="ECO:0007669"/>
    <property type="project" value="UniProtKB-UniPathway"/>
</dbReference>
<evidence type="ECO:0000256" key="2">
    <source>
        <dbReference type="ARBA" id="ARBA00004752"/>
    </source>
</evidence>
<comment type="function">
    <text evidence="1">Removes C-terminal D-alanyl residues from sugar-peptide cell wall precursors.</text>
</comment>
<evidence type="ECO:0000256" key="9">
    <source>
        <dbReference type="ARBA" id="ARBA00022960"/>
    </source>
</evidence>
<dbReference type="Gene3D" id="2.60.410.10">
    <property type="entry name" value="D-Ala-D-Ala carboxypeptidase, C-terminal domain"/>
    <property type="match status" value="1"/>
</dbReference>
<dbReference type="RefSeq" id="WP_176009064.1">
    <property type="nucleotide sequence ID" value="NZ_CP041372.2"/>
</dbReference>
<feature type="active site" description="Acyl-ester intermediate" evidence="13">
    <location>
        <position position="53"/>
    </location>
</feature>
<evidence type="ECO:0000256" key="16">
    <source>
        <dbReference type="SAM" id="SignalP"/>
    </source>
</evidence>
<dbReference type="Pfam" id="PF07943">
    <property type="entry name" value="PBP5_C"/>
    <property type="match status" value="1"/>
</dbReference>
<comment type="pathway">
    <text evidence="2">Cell wall biogenesis; peptidoglycan biosynthesis.</text>
</comment>
<evidence type="ECO:0000256" key="12">
    <source>
        <dbReference type="ARBA" id="ARBA00034000"/>
    </source>
</evidence>
<comment type="catalytic activity">
    <reaction evidence="12">
        <text>Preferential cleavage: (Ac)2-L-Lys-D-Ala-|-D-Ala. Also transpeptidation of peptidyl-alanyl moieties that are N-acyl substituents of D-alanine.</text>
        <dbReference type="EC" id="3.4.16.4"/>
    </reaction>
</comment>
<evidence type="ECO:0000313" key="19">
    <source>
        <dbReference type="Proteomes" id="UP000318138"/>
    </source>
</evidence>
<protein>
    <recommendedName>
        <fullName evidence="4">serine-type D-Ala-D-Ala carboxypeptidase</fullName>
        <ecNumber evidence="4">3.4.16.4</ecNumber>
    </recommendedName>
</protein>
<dbReference type="GO" id="GO:0009002">
    <property type="term" value="F:serine-type D-Ala-D-Ala carboxypeptidase activity"/>
    <property type="evidence" value="ECO:0007669"/>
    <property type="project" value="UniProtKB-EC"/>
</dbReference>
<feature type="domain" description="Peptidase S11 D-Ala-D-Ala carboxypeptidase A C-terminal" evidence="17">
    <location>
        <begin position="269"/>
        <end position="359"/>
    </location>
</feature>
<accession>A0A859FDV8</accession>
<evidence type="ECO:0000259" key="17">
    <source>
        <dbReference type="SMART" id="SM00936"/>
    </source>
</evidence>
<dbReference type="PANTHER" id="PTHR21581:SF6">
    <property type="entry name" value="TRAFFICKING PROTEIN PARTICLE COMPLEX SUBUNIT 12"/>
    <property type="match status" value="1"/>
</dbReference>
<dbReference type="GO" id="GO:0008360">
    <property type="term" value="P:regulation of cell shape"/>
    <property type="evidence" value="ECO:0007669"/>
    <property type="project" value="UniProtKB-KW"/>
</dbReference>
<keyword evidence="11" id="KW-0961">Cell wall biogenesis/degradation</keyword>
<feature type="active site" description="Proton acceptor" evidence="13">
    <location>
        <position position="56"/>
    </location>
</feature>
<evidence type="ECO:0000256" key="3">
    <source>
        <dbReference type="ARBA" id="ARBA00007164"/>
    </source>
</evidence>
<proteinExistence type="inferred from homology"/>
<dbReference type="InterPro" id="IPR015956">
    <property type="entry name" value="Peniciliin-bd_prot_C_sf"/>
</dbReference>
<name>A0A859FDV8_9BACI</name>
<dbReference type="KEGG" id="psua:FLK61_30385"/>
<evidence type="ECO:0000256" key="10">
    <source>
        <dbReference type="ARBA" id="ARBA00022984"/>
    </source>
</evidence>
<dbReference type="EC" id="3.4.16.4" evidence="4"/>
<evidence type="ECO:0000256" key="15">
    <source>
        <dbReference type="RuleBase" id="RU004016"/>
    </source>
</evidence>
<dbReference type="GO" id="GO:0006508">
    <property type="term" value="P:proteolysis"/>
    <property type="evidence" value="ECO:0007669"/>
    <property type="project" value="UniProtKB-KW"/>
</dbReference>
<keyword evidence="8" id="KW-0378">Hydrolase</keyword>
<reference evidence="19" key="1">
    <citation type="submission" date="2019-07" db="EMBL/GenBank/DDBJ databases">
        <title>Bacillus alkalisoli sp. nov. isolated from saline soil.</title>
        <authorList>
            <person name="Sun J.-Q."/>
            <person name="Xu L."/>
        </authorList>
    </citation>
    <scope>NUCLEOTIDE SEQUENCE [LARGE SCALE GENOMIC DNA]</scope>
    <source>
        <strain evidence="19">M4U3P1</strain>
    </source>
</reference>
<dbReference type="PANTHER" id="PTHR21581">
    <property type="entry name" value="D-ALANYL-D-ALANINE CARBOXYPEPTIDASE"/>
    <property type="match status" value="1"/>
</dbReference>
<dbReference type="Proteomes" id="UP000318138">
    <property type="component" value="Chromosome"/>
</dbReference>
<keyword evidence="10" id="KW-0573">Peptidoglycan synthesis</keyword>
<dbReference type="InterPro" id="IPR012338">
    <property type="entry name" value="Beta-lactam/transpept-like"/>
</dbReference>
<dbReference type="SUPFAM" id="SSF56601">
    <property type="entry name" value="beta-lactamase/transpeptidase-like"/>
    <property type="match status" value="1"/>
</dbReference>
<evidence type="ECO:0000256" key="7">
    <source>
        <dbReference type="ARBA" id="ARBA00022729"/>
    </source>
</evidence>
<dbReference type="Gene3D" id="3.40.710.10">
    <property type="entry name" value="DD-peptidase/beta-lactamase superfamily"/>
    <property type="match status" value="1"/>
</dbReference>
<dbReference type="InterPro" id="IPR037167">
    <property type="entry name" value="Peptidase_S11_C_sf"/>
</dbReference>
<comment type="similarity">
    <text evidence="3 15">Belongs to the peptidase S11 family.</text>
</comment>
<dbReference type="EMBL" id="CP041372">
    <property type="protein sequence ID" value="QKS71028.1"/>
    <property type="molecule type" value="Genomic_DNA"/>
</dbReference>
<dbReference type="GO" id="GO:0071555">
    <property type="term" value="P:cell wall organization"/>
    <property type="evidence" value="ECO:0007669"/>
    <property type="project" value="UniProtKB-KW"/>
</dbReference>